<dbReference type="Gene3D" id="1.20.1250.20">
    <property type="entry name" value="MFS general substrate transporter like domains"/>
    <property type="match status" value="2"/>
</dbReference>
<feature type="domain" description="Major facilitator superfamily (MFS) profile" evidence="8">
    <location>
        <begin position="33"/>
        <end position="445"/>
    </location>
</feature>
<feature type="compositionally biased region" description="Basic and acidic residues" evidence="6">
    <location>
        <begin position="1"/>
        <end position="13"/>
    </location>
</feature>
<keyword evidence="10" id="KW-1185">Reference proteome</keyword>
<evidence type="ECO:0000256" key="1">
    <source>
        <dbReference type="ARBA" id="ARBA00004141"/>
    </source>
</evidence>
<dbReference type="PANTHER" id="PTHR43791">
    <property type="entry name" value="PERMEASE-RELATED"/>
    <property type="match status" value="1"/>
</dbReference>
<dbReference type="EMBL" id="SPNW01000090">
    <property type="protein sequence ID" value="TIA86039.1"/>
    <property type="molecule type" value="Genomic_DNA"/>
</dbReference>
<evidence type="ECO:0000256" key="6">
    <source>
        <dbReference type="SAM" id="MobiDB-lite"/>
    </source>
</evidence>
<feature type="transmembrane region" description="Helical" evidence="7">
    <location>
        <begin position="198"/>
        <end position="218"/>
    </location>
</feature>
<feature type="transmembrane region" description="Helical" evidence="7">
    <location>
        <begin position="301"/>
        <end position="320"/>
    </location>
</feature>
<dbReference type="InterPro" id="IPR036259">
    <property type="entry name" value="MFS_trans_sf"/>
</dbReference>
<reference evidence="9 10" key="1">
    <citation type="submission" date="2019-03" db="EMBL/GenBank/DDBJ databases">
        <title>Sequencing 23 genomes of Wallemia ichthyophaga.</title>
        <authorList>
            <person name="Gostincar C."/>
        </authorList>
    </citation>
    <scope>NUCLEOTIDE SEQUENCE [LARGE SCALE GENOMIC DNA]</scope>
    <source>
        <strain evidence="9 10">EXF-5753</strain>
    </source>
</reference>
<feature type="transmembrane region" description="Helical" evidence="7">
    <location>
        <begin position="134"/>
        <end position="152"/>
    </location>
</feature>
<dbReference type="OrthoDB" id="2985014at2759"/>
<feature type="transmembrane region" description="Helical" evidence="7">
    <location>
        <begin position="75"/>
        <end position="96"/>
    </location>
</feature>
<keyword evidence="5 7" id="KW-0472">Membrane</keyword>
<evidence type="ECO:0000256" key="4">
    <source>
        <dbReference type="ARBA" id="ARBA00022989"/>
    </source>
</evidence>
<keyword evidence="2" id="KW-0813">Transport</keyword>
<dbReference type="GO" id="GO:0022857">
    <property type="term" value="F:transmembrane transporter activity"/>
    <property type="evidence" value="ECO:0007669"/>
    <property type="project" value="InterPro"/>
</dbReference>
<evidence type="ECO:0000313" key="9">
    <source>
        <dbReference type="EMBL" id="TIA86039.1"/>
    </source>
</evidence>
<evidence type="ECO:0000256" key="2">
    <source>
        <dbReference type="ARBA" id="ARBA00022448"/>
    </source>
</evidence>
<name>A0A4T0FDU3_9BASI</name>
<evidence type="ECO:0000256" key="5">
    <source>
        <dbReference type="ARBA" id="ARBA00023136"/>
    </source>
</evidence>
<dbReference type="PROSITE" id="PS50850">
    <property type="entry name" value="MFS"/>
    <property type="match status" value="1"/>
</dbReference>
<gene>
    <name evidence="9" type="ORF">E3P99_03798</name>
</gene>
<dbReference type="GO" id="GO:0016020">
    <property type="term" value="C:membrane"/>
    <property type="evidence" value="ECO:0007669"/>
    <property type="project" value="UniProtKB-SubCell"/>
</dbReference>
<dbReference type="InterPro" id="IPR011701">
    <property type="entry name" value="MFS"/>
</dbReference>
<keyword evidence="3 7" id="KW-0812">Transmembrane</keyword>
<feature type="transmembrane region" description="Helical" evidence="7">
    <location>
        <begin position="102"/>
        <end position="122"/>
    </location>
</feature>
<comment type="subcellular location">
    <subcellularLocation>
        <location evidence="1">Membrane</location>
        <topology evidence="1">Multi-pass membrane protein</topology>
    </subcellularLocation>
</comment>
<feature type="transmembrane region" description="Helical" evidence="7">
    <location>
        <begin position="358"/>
        <end position="377"/>
    </location>
</feature>
<sequence length="476" mass="52795">MAIEKDSSDHDPSAENGSSTSDTRLRWKLDLLILPILTIDYFFAQLDRQGIGNAKLQGLQRDVLDGSPRGGSDKYGTVVSLFFVSYIITQPFAILLSKFFRINHYISINVFLFGLCASLEATTFNFSSLAACRWFLGHFEALFAPPVVYYLTLFYTKRQIALRISFWFGVAAIAGAFSGAIAYGVQTIDNPSIAHFRILFLIEGVPACLFGILTLFLIPDRPNRPSLWFSDAERDRIMQRVGHTDEQGTINRAHIVQALLDWKVYWAGAIYFCLNNALASTSVFLPSIVKSIGYSNADAQLYVVPPYVVAAAVTIFVAFWSDYVQIRGPFMVAVTAISVAGYGILLGSDSDHAKYAGVFLIVMGVYPSVAMINGWLVGTNLGSETKKACGMGIFYAIGQCGSVLGSKIFPDSSNYTKGYAISISLMALACVMCALLTVYYWYENGRRDRVHGPVDRDLKLDLREHADRHPQFRYLL</sequence>
<dbReference type="FunFam" id="1.20.1250.20:FF:000013">
    <property type="entry name" value="MFS general substrate transporter"/>
    <property type="match status" value="1"/>
</dbReference>
<evidence type="ECO:0000256" key="3">
    <source>
        <dbReference type="ARBA" id="ARBA00022692"/>
    </source>
</evidence>
<accession>A0A4T0FDU3</accession>
<feature type="transmembrane region" description="Helical" evidence="7">
    <location>
        <begin position="164"/>
        <end position="186"/>
    </location>
</feature>
<dbReference type="SUPFAM" id="SSF103473">
    <property type="entry name" value="MFS general substrate transporter"/>
    <property type="match status" value="1"/>
</dbReference>
<evidence type="ECO:0000313" key="10">
    <source>
        <dbReference type="Proteomes" id="UP000310189"/>
    </source>
</evidence>
<organism evidence="9 10">
    <name type="scientific">Wallemia hederae</name>
    <dbReference type="NCBI Taxonomy" id="1540922"/>
    <lineage>
        <taxon>Eukaryota</taxon>
        <taxon>Fungi</taxon>
        <taxon>Dikarya</taxon>
        <taxon>Basidiomycota</taxon>
        <taxon>Wallemiomycotina</taxon>
        <taxon>Wallemiomycetes</taxon>
        <taxon>Wallemiales</taxon>
        <taxon>Wallemiaceae</taxon>
        <taxon>Wallemia</taxon>
    </lineage>
</organism>
<comment type="caution">
    <text evidence="9">The sequence shown here is derived from an EMBL/GenBank/DDBJ whole genome shotgun (WGS) entry which is preliminary data.</text>
</comment>
<proteinExistence type="predicted"/>
<feature type="transmembrane region" description="Helical" evidence="7">
    <location>
        <begin position="326"/>
        <end position="346"/>
    </location>
</feature>
<dbReference type="PANTHER" id="PTHR43791:SF36">
    <property type="entry name" value="TRANSPORTER, PUTATIVE (AFU_ORTHOLOGUE AFUA_6G08340)-RELATED"/>
    <property type="match status" value="1"/>
</dbReference>
<feature type="transmembrane region" description="Helical" evidence="7">
    <location>
        <begin position="419"/>
        <end position="442"/>
    </location>
</feature>
<feature type="transmembrane region" description="Helical" evidence="7">
    <location>
        <begin position="264"/>
        <end position="289"/>
    </location>
</feature>
<protein>
    <recommendedName>
        <fullName evidence="8">Major facilitator superfamily (MFS) profile domain-containing protein</fullName>
    </recommendedName>
</protein>
<feature type="region of interest" description="Disordered" evidence="6">
    <location>
        <begin position="1"/>
        <end position="21"/>
    </location>
</feature>
<dbReference type="Pfam" id="PF07690">
    <property type="entry name" value="MFS_1"/>
    <property type="match status" value="1"/>
</dbReference>
<keyword evidence="4 7" id="KW-1133">Transmembrane helix</keyword>
<dbReference type="Proteomes" id="UP000310189">
    <property type="component" value="Unassembled WGS sequence"/>
</dbReference>
<dbReference type="AlphaFoldDB" id="A0A4T0FDU3"/>
<dbReference type="InterPro" id="IPR020846">
    <property type="entry name" value="MFS_dom"/>
</dbReference>
<evidence type="ECO:0000259" key="8">
    <source>
        <dbReference type="PROSITE" id="PS50850"/>
    </source>
</evidence>
<evidence type="ECO:0000256" key="7">
    <source>
        <dbReference type="SAM" id="Phobius"/>
    </source>
</evidence>